<keyword evidence="2" id="KW-0815">Transposition</keyword>
<dbReference type="AlphaFoldDB" id="A0A0F9SQF4"/>
<reference evidence="7" key="1">
    <citation type="journal article" date="2015" name="Nature">
        <title>Complex archaea that bridge the gap between prokaryotes and eukaryotes.</title>
        <authorList>
            <person name="Spang A."/>
            <person name="Saw J.H."/>
            <person name="Jorgensen S.L."/>
            <person name="Zaremba-Niedzwiedzka K."/>
            <person name="Martijn J."/>
            <person name="Lind A.E."/>
            <person name="van Eijk R."/>
            <person name="Schleper C."/>
            <person name="Guy L."/>
            <person name="Ettema T.J."/>
        </authorList>
    </citation>
    <scope>NUCLEOTIDE SEQUENCE</scope>
</reference>
<accession>A0A0F9SQF4</accession>
<feature type="domain" description="Probable transposase IS891/IS1136/IS1341" evidence="5">
    <location>
        <begin position="169"/>
        <end position="281"/>
    </location>
</feature>
<organism evidence="7">
    <name type="scientific">marine sediment metagenome</name>
    <dbReference type="NCBI Taxonomy" id="412755"/>
    <lineage>
        <taxon>unclassified sequences</taxon>
        <taxon>metagenomes</taxon>
        <taxon>ecological metagenomes</taxon>
    </lineage>
</organism>
<evidence type="ECO:0000259" key="6">
    <source>
        <dbReference type="Pfam" id="PF07282"/>
    </source>
</evidence>
<dbReference type="Pfam" id="PF07282">
    <property type="entry name" value="Cas12f1-like_TNB"/>
    <property type="match status" value="1"/>
</dbReference>
<protein>
    <recommendedName>
        <fullName evidence="8">Transposase IS891/IS1136/IS1341 domain-containing protein</fullName>
    </recommendedName>
</protein>
<dbReference type="GO" id="GO:0003677">
    <property type="term" value="F:DNA binding"/>
    <property type="evidence" value="ECO:0007669"/>
    <property type="project" value="UniProtKB-KW"/>
</dbReference>
<dbReference type="Pfam" id="PF01385">
    <property type="entry name" value="OrfB_IS605"/>
    <property type="match status" value="1"/>
</dbReference>
<feature type="domain" description="Cas12f1-like TNB" evidence="6">
    <location>
        <begin position="303"/>
        <end position="374"/>
    </location>
</feature>
<proteinExistence type="inferred from homology"/>
<sequence>MVTTLNRIESFYIKPDPDLSHWCHLAKNLYNEANYIVRQELFHNGVWLRYYDVWLALKETSDNYDELPTGTAQQILRLIDSAWKSFFASIKEWKKHPEKFLGRPKLPKYKPKDGEFVLPFTNQQVRHKDGLIKLPRKFDVEVKTRLNEGTNIRGARIVPQGVGYRLEVIYDKEVPEPPLESTRIAGLDLGVNNLVTIGTNIGIEPIVVNGGVVKSWNQFYNKKRAQLRSVLDRQGGKSSRRLNRLYLKRKRKMQDYFHKTSRRIIDWCVQHNIDTIVIGHNDGWKQNVRLGRRNNQNFVGIPFGMLISQLEYKAEDVGIRIVLQNEAHTSKCSFLDNEPVCHQKQYAGQRVKRGLFRASDGRLINADLQAAYNIVKKAFPNAFTDGIEGIGVCPRRLSVA</sequence>
<dbReference type="EMBL" id="LAZR01000432">
    <property type="protein sequence ID" value="KKN69149.1"/>
    <property type="molecule type" value="Genomic_DNA"/>
</dbReference>
<evidence type="ECO:0008006" key="8">
    <source>
        <dbReference type="Google" id="ProtNLM"/>
    </source>
</evidence>
<gene>
    <name evidence="7" type="ORF">LCGC14_0444380</name>
</gene>
<evidence type="ECO:0000259" key="5">
    <source>
        <dbReference type="Pfam" id="PF01385"/>
    </source>
</evidence>
<evidence type="ECO:0000256" key="2">
    <source>
        <dbReference type="ARBA" id="ARBA00022578"/>
    </source>
</evidence>
<keyword evidence="4" id="KW-0233">DNA recombination</keyword>
<dbReference type="GO" id="GO:0032196">
    <property type="term" value="P:transposition"/>
    <property type="evidence" value="ECO:0007669"/>
    <property type="project" value="UniProtKB-KW"/>
</dbReference>
<dbReference type="NCBIfam" id="NF040570">
    <property type="entry name" value="guided_TnpB"/>
    <property type="match status" value="1"/>
</dbReference>
<evidence type="ECO:0000256" key="3">
    <source>
        <dbReference type="ARBA" id="ARBA00023125"/>
    </source>
</evidence>
<evidence type="ECO:0000313" key="7">
    <source>
        <dbReference type="EMBL" id="KKN69149.1"/>
    </source>
</evidence>
<evidence type="ECO:0000256" key="1">
    <source>
        <dbReference type="ARBA" id="ARBA00008761"/>
    </source>
</evidence>
<name>A0A0F9SQF4_9ZZZZ</name>
<evidence type="ECO:0000256" key="4">
    <source>
        <dbReference type="ARBA" id="ARBA00023172"/>
    </source>
</evidence>
<dbReference type="GO" id="GO:0006310">
    <property type="term" value="P:DNA recombination"/>
    <property type="evidence" value="ECO:0007669"/>
    <property type="project" value="UniProtKB-KW"/>
</dbReference>
<dbReference type="NCBIfam" id="TIGR01766">
    <property type="entry name" value="IS200/IS605 family accessory protein TnpB-like domain"/>
    <property type="match status" value="1"/>
</dbReference>
<dbReference type="InterPro" id="IPR010095">
    <property type="entry name" value="Cas12f1-like_TNB"/>
</dbReference>
<keyword evidence="3" id="KW-0238">DNA-binding</keyword>
<comment type="caution">
    <text evidence="7">The sequence shown here is derived from an EMBL/GenBank/DDBJ whole genome shotgun (WGS) entry which is preliminary data.</text>
</comment>
<dbReference type="InterPro" id="IPR001959">
    <property type="entry name" value="Transposase"/>
</dbReference>
<comment type="similarity">
    <text evidence="1">In the C-terminal section; belongs to the transposase 35 family.</text>
</comment>